<reference evidence="4 5" key="1">
    <citation type="submission" date="2016-11" db="EMBL/GenBank/DDBJ databases">
        <authorList>
            <person name="Jaros S."/>
            <person name="Januszkiewicz K."/>
            <person name="Wedrychowicz H."/>
        </authorList>
    </citation>
    <scope>NUCLEOTIDE SEQUENCE [LARGE SCALE GENOMIC DNA]</scope>
    <source>
        <strain evidence="4">NCIMB 2154T</strain>
    </source>
</reference>
<dbReference type="RefSeq" id="WP_100211214.1">
    <property type="nucleotide sequence ID" value="NZ_CP138495.1"/>
</dbReference>
<dbReference type="GO" id="GO:0005829">
    <property type="term" value="C:cytosol"/>
    <property type="evidence" value="ECO:0007669"/>
    <property type="project" value="TreeGrafter"/>
</dbReference>
<dbReference type="InterPro" id="IPR013749">
    <property type="entry name" value="PM/HMP-P_kinase-1"/>
</dbReference>
<dbReference type="InterPro" id="IPR004399">
    <property type="entry name" value="HMP/HMP-P_kinase_dom"/>
</dbReference>
<proteinExistence type="predicted"/>
<feature type="domain" description="Pyridoxamine kinase/Phosphomethylpyrimidine kinase" evidence="3">
    <location>
        <begin position="14"/>
        <end position="243"/>
    </location>
</feature>
<dbReference type="STRING" id="1349785.GCA_000509405_02173"/>
<keyword evidence="5" id="KW-1185">Reference proteome</keyword>
<evidence type="ECO:0000256" key="2">
    <source>
        <dbReference type="ARBA" id="ARBA00012135"/>
    </source>
</evidence>
<sequence>MKRKQYILTIAGLDPSGGAGITSDIKTFEAHNAYGLSVCTAITVQHDLSFKSCTWMAKNLILSQIDILFERFTINVVKIGIIQSWEFLLEVVQKLKELKKEVKIILDPVLKASTGFDFHHKAPKKILEEVLANCYFITPNYEEIKTILPEKNIAETIRFISQKTNIYLKGGHRIDKKGWDEVYYDSTLSLLLPPVVETVFEKHGSGCVLSAALACNLAKGYALEDACRNTKSYIDEFLSSNQSLLGTHTYKNVLKAQYHD</sequence>
<dbReference type="SUPFAM" id="SSF53613">
    <property type="entry name" value="Ribokinase-like"/>
    <property type="match status" value="1"/>
</dbReference>
<keyword evidence="4" id="KW-0808">Transferase</keyword>
<name>A0A2H1E9X9_9FLAO</name>
<evidence type="ECO:0000259" key="3">
    <source>
        <dbReference type="Pfam" id="PF08543"/>
    </source>
</evidence>
<comment type="pathway">
    <text evidence="1">Cofactor biosynthesis; thiamine diphosphate biosynthesis.</text>
</comment>
<dbReference type="KEGG" id="tmar:MARIT_1645"/>
<dbReference type="Proteomes" id="UP000231564">
    <property type="component" value="Chromosome MARIT"/>
</dbReference>
<dbReference type="AlphaFoldDB" id="A0A2H1E9X9"/>
<protein>
    <recommendedName>
        <fullName evidence="2">hydroxymethylpyrimidine kinase</fullName>
        <ecNumber evidence="2">2.7.1.49</ecNumber>
    </recommendedName>
</protein>
<evidence type="ECO:0000256" key="1">
    <source>
        <dbReference type="ARBA" id="ARBA00004948"/>
    </source>
</evidence>
<dbReference type="GeneID" id="47723156"/>
<dbReference type="Pfam" id="PF08543">
    <property type="entry name" value="Phos_pyr_kin"/>
    <property type="match status" value="1"/>
</dbReference>
<evidence type="ECO:0000313" key="5">
    <source>
        <dbReference type="Proteomes" id="UP000231564"/>
    </source>
</evidence>
<dbReference type="InterPro" id="IPR029056">
    <property type="entry name" value="Ribokinase-like"/>
</dbReference>
<keyword evidence="4" id="KW-0418">Kinase</keyword>
<dbReference type="EMBL" id="LT634361">
    <property type="protein sequence ID" value="SFZ82557.1"/>
    <property type="molecule type" value="Genomic_DNA"/>
</dbReference>
<dbReference type="OrthoDB" id="9810880at2"/>
<dbReference type="PANTHER" id="PTHR20858:SF17">
    <property type="entry name" value="HYDROXYMETHYLPYRIMIDINE_PHOSPHOMETHYLPYRIMIDINE KINASE THI20-RELATED"/>
    <property type="match status" value="1"/>
</dbReference>
<gene>
    <name evidence="4" type="ORF">MARIT_1645</name>
</gene>
<dbReference type="PANTHER" id="PTHR20858">
    <property type="entry name" value="PHOSPHOMETHYLPYRIMIDINE KINASE"/>
    <property type="match status" value="1"/>
</dbReference>
<dbReference type="GO" id="GO:0008902">
    <property type="term" value="F:hydroxymethylpyrimidine kinase activity"/>
    <property type="evidence" value="ECO:0007669"/>
    <property type="project" value="UniProtKB-EC"/>
</dbReference>
<accession>A0A2H1E9X9</accession>
<dbReference type="GO" id="GO:0009228">
    <property type="term" value="P:thiamine biosynthetic process"/>
    <property type="evidence" value="ECO:0007669"/>
    <property type="project" value="InterPro"/>
</dbReference>
<dbReference type="EC" id="2.7.1.49" evidence="2"/>
<organism evidence="4 5">
    <name type="scientific">Tenacibaculum maritimum NCIMB 2154</name>
    <dbReference type="NCBI Taxonomy" id="1349785"/>
    <lineage>
        <taxon>Bacteria</taxon>
        <taxon>Pseudomonadati</taxon>
        <taxon>Bacteroidota</taxon>
        <taxon>Flavobacteriia</taxon>
        <taxon>Flavobacteriales</taxon>
        <taxon>Flavobacteriaceae</taxon>
        <taxon>Tenacibaculum</taxon>
    </lineage>
</organism>
<evidence type="ECO:0000313" key="4">
    <source>
        <dbReference type="EMBL" id="SFZ82557.1"/>
    </source>
</evidence>
<dbReference type="GO" id="GO:0008972">
    <property type="term" value="F:phosphomethylpyrimidine kinase activity"/>
    <property type="evidence" value="ECO:0007669"/>
    <property type="project" value="InterPro"/>
</dbReference>
<dbReference type="CDD" id="cd01169">
    <property type="entry name" value="HMPP_kinase"/>
    <property type="match status" value="1"/>
</dbReference>
<dbReference type="Gene3D" id="3.40.1190.20">
    <property type="match status" value="1"/>
</dbReference>